<dbReference type="Pfam" id="PF00731">
    <property type="entry name" value="AIRC"/>
    <property type="match status" value="1"/>
</dbReference>
<dbReference type="SMART" id="SM01001">
    <property type="entry name" value="AIRC"/>
    <property type="match status" value="1"/>
</dbReference>
<keyword evidence="4" id="KW-1185">Reference proteome</keyword>
<dbReference type="Proteomes" id="UP000677265">
    <property type="component" value="Unassembled WGS sequence"/>
</dbReference>
<evidence type="ECO:0000313" key="2">
    <source>
        <dbReference type="EMBL" id="MBS4183998.1"/>
    </source>
</evidence>
<evidence type="ECO:0000259" key="1">
    <source>
        <dbReference type="SMART" id="SM01001"/>
    </source>
</evidence>
<dbReference type="SUPFAM" id="SSF52255">
    <property type="entry name" value="N5-CAIR mutase (phosphoribosylaminoimidazole carboxylase, PurE)"/>
    <property type="match status" value="1"/>
</dbReference>
<dbReference type="GO" id="GO:0016787">
    <property type="term" value="F:hydrolase activity"/>
    <property type="evidence" value="ECO:0007669"/>
    <property type="project" value="InterPro"/>
</dbReference>
<reference evidence="2" key="1">
    <citation type="submission" date="2021-05" db="EMBL/GenBank/DDBJ databases">
        <title>Novel Bacillus species.</title>
        <authorList>
            <person name="Liu G."/>
        </authorList>
    </citation>
    <scope>NUCLEOTIDE SEQUENCE</scope>
    <source>
        <strain evidence="2 4">FJAT-50051</strain>
    </source>
</reference>
<sequence length="252" mass="27199">MLEEILSQVQSGKLTVSEAKEKLATYENLGFAKVDHHRKNRQGFPEVIYGEGKTQEQILSIIHAIRSKDNDVLVTRISKDKADYILREHPEFIYNETAQILFWKKNTTKVDDYQGYIAIVCAGTSDLKVAEEAAVTAEALGSNVRRFYDVGVAGIHRLFDNIEQIQQATVSVVVAGMEGALPSVVGGLVSHPVIAVPTSIGYGANFNGLSALLTMLNSCASGISVVNIDNGFGGAYNAVLIDNIAKKGANKG</sequence>
<comment type="caution">
    <text evidence="2">The sequence shown here is derived from an EMBL/GenBank/DDBJ whole genome shotgun (WGS) entry which is preliminary data.</text>
</comment>
<dbReference type="NCBIfam" id="NF033503">
    <property type="entry name" value="LarB"/>
    <property type="match status" value="1"/>
</dbReference>
<accession>A0A942YB26</accession>
<dbReference type="PANTHER" id="PTHR43064">
    <property type="entry name" value="PHOSPHORIBOSYLAMINOIMIDAZOLE CARBOXYLASE-RELATED"/>
    <property type="match status" value="1"/>
</dbReference>
<dbReference type="EMBL" id="JAGYPE020000006">
    <property type="protein sequence ID" value="MCH6264926.1"/>
    <property type="molecule type" value="Genomic_DNA"/>
</dbReference>
<dbReference type="GO" id="GO:0006189">
    <property type="term" value="P:'de novo' IMP biosynthetic process"/>
    <property type="evidence" value="ECO:0007669"/>
    <property type="project" value="InterPro"/>
</dbReference>
<organism evidence="2">
    <name type="scientific">Neobacillus citreus</name>
    <dbReference type="NCBI Taxonomy" id="2833578"/>
    <lineage>
        <taxon>Bacteria</taxon>
        <taxon>Bacillati</taxon>
        <taxon>Bacillota</taxon>
        <taxon>Bacilli</taxon>
        <taxon>Bacillales</taxon>
        <taxon>Bacillaceae</taxon>
        <taxon>Neobacillus</taxon>
    </lineage>
</organism>
<gene>
    <name evidence="2" type="primary">larB</name>
    <name evidence="3" type="ORF">KHB02_005235</name>
    <name evidence="2" type="ORF">KHB02_21640</name>
</gene>
<protein>
    <submittedName>
        <fullName evidence="2">Nickel pincer cofactor biosynthesis protein LarB</fullName>
    </submittedName>
</protein>
<dbReference type="InterPro" id="IPR000031">
    <property type="entry name" value="PurE_dom"/>
</dbReference>
<proteinExistence type="predicted"/>
<dbReference type="EMBL" id="JAGYPE010000004">
    <property type="protein sequence ID" value="MBS4183998.1"/>
    <property type="molecule type" value="Genomic_DNA"/>
</dbReference>
<dbReference type="Gene3D" id="3.40.50.1970">
    <property type="match status" value="1"/>
</dbReference>
<dbReference type="AlphaFoldDB" id="A0A942YB26"/>
<dbReference type="RefSeq" id="WP_213143919.1">
    <property type="nucleotide sequence ID" value="NZ_JAGYPE020000006.1"/>
</dbReference>
<evidence type="ECO:0000313" key="4">
    <source>
        <dbReference type="Proteomes" id="UP000677265"/>
    </source>
</evidence>
<name>A0A942YB26_9BACI</name>
<dbReference type="PANTHER" id="PTHR43064:SF1">
    <property type="entry name" value="SLL1489 PROTEIN"/>
    <property type="match status" value="1"/>
</dbReference>
<feature type="domain" description="PurE" evidence="1">
    <location>
        <begin position="115"/>
        <end position="247"/>
    </location>
</feature>
<dbReference type="InterPro" id="IPR039476">
    <property type="entry name" value="P2CMN_synthase_LarB"/>
</dbReference>
<evidence type="ECO:0000313" key="3">
    <source>
        <dbReference type="EMBL" id="MCH6264926.1"/>
    </source>
</evidence>